<organism evidence="1 2">
    <name type="scientific">Bacteroides xylanisolvens</name>
    <dbReference type="NCBI Taxonomy" id="371601"/>
    <lineage>
        <taxon>Bacteria</taxon>
        <taxon>Pseudomonadati</taxon>
        <taxon>Bacteroidota</taxon>
        <taxon>Bacteroidia</taxon>
        <taxon>Bacteroidales</taxon>
        <taxon>Bacteroidaceae</taxon>
        <taxon>Bacteroides</taxon>
    </lineage>
</organism>
<evidence type="ECO:0000313" key="2">
    <source>
        <dbReference type="Proteomes" id="UP000183766"/>
    </source>
</evidence>
<name>A0A1I4ZGI7_9BACE</name>
<protein>
    <submittedName>
        <fullName evidence="1">Uncharacterized protein</fullName>
    </submittedName>
</protein>
<dbReference type="EMBL" id="FOUM01000036">
    <property type="protein sequence ID" value="SFN49381.1"/>
    <property type="molecule type" value="Genomic_DNA"/>
</dbReference>
<sequence>MEINFKGPVMPVDPYSQMAFVEILNILLTARHIVDVNRFLINRNTNPQFGSLSGYFRWSFSDNHFTLWQRVEYNSPICFSRLIFSIHFGVLANRDRERNKSCLTLN</sequence>
<gene>
    <name evidence="1" type="ORF">SAMN05216250_13630</name>
</gene>
<dbReference type="AlphaFoldDB" id="A0A1I4ZGI7"/>
<dbReference type="Proteomes" id="UP000183766">
    <property type="component" value="Unassembled WGS sequence"/>
</dbReference>
<evidence type="ECO:0000313" key="1">
    <source>
        <dbReference type="EMBL" id="SFN49381.1"/>
    </source>
</evidence>
<proteinExistence type="predicted"/>
<accession>A0A1I4ZGI7</accession>
<dbReference type="RefSeq" id="WP_032855902.1">
    <property type="nucleotide sequence ID" value="NZ_FOUM01000036.1"/>
</dbReference>
<reference evidence="1 2" key="1">
    <citation type="submission" date="2016-10" db="EMBL/GenBank/DDBJ databases">
        <authorList>
            <person name="de Groot N.N."/>
        </authorList>
    </citation>
    <scope>NUCLEOTIDE SEQUENCE [LARGE SCALE GENOMIC DNA]</scope>
    <source>
        <strain evidence="1 2">NLAE-zl-C202</strain>
    </source>
</reference>